<dbReference type="Proteomes" id="UP000316096">
    <property type="component" value="Unassembled WGS sequence"/>
</dbReference>
<evidence type="ECO:0000256" key="1">
    <source>
        <dbReference type="SAM" id="MobiDB-lite"/>
    </source>
</evidence>
<dbReference type="AlphaFoldDB" id="A0A543CH49"/>
<comment type="caution">
    <text evidence="2">The sequence shown here is derived from an EMBL/GenBank/DDBJ whole genome shotgun (WGS) entry which is preliminary data.</text>
</comment>
<evidence type="ECO:0000313" key="3">
    <source>
        <dbReference type="Proteomes" id="UP000316096"/>
    </source>
</evidence>
<gene>
    <name evidence="2" type="ORF">FB559_1771</name>
</gene>
<proteinExistence type="predicted"/>
<keyword evidence="3" id="KW-1185">Reference proteome</keyword>
<name>A0A543CH49_9ACTN</name>
<sequence>MPRKTPQEKKRLSYAKDRRGSCGFSFKPARSWVPARKRQPNRANRRRANQDLRAATGRRDAEAAYAAEERLMSRRPKSWAKLPEMPLGKSVERILEHRAGRDEGDVADRERLDRVRRRLRGPRWAPADRDVPFPY</sequence>
<protein>
    <submittedName>
        <fullName evidence="2">Uncharacterized protein</fullName>
    </submittedName>
</protein>
<organism evidence="2 3">
    <name type="scientific">Actinoallomurus bryophytorum</name>
    <dbReference type="NCBI Taxonomy" id="1490222"/>
    <lineage>
        <taxon>Bacteria</taxon>
        <taxon>Bacillati</taxon>
        <taxon>Actinomycetota</taxon>
        <taxon>Actinomycetes</taxon>
        <taxon>Streptosporangiales</taxon>
        <taxon>Thermomonosporaceae</taxon>
        <taxon>Actinoallomurus</taxon>
    </lineage>
</organism>
<reference evidence="2 3" key="1">
    <citation type="submission" date="2019-06" db="EMBL/GenBank/DDBJ databases">
        <title>Sequencing the genomes of 1000 actinobacteria strains.</title>
        <authorList>
            <person name="Klenk H.-P."/>
        </authorList>
    </citation>
    <scope>NUCLEOTIDE SEQUENCE [LARGE SCALE GENOMIC DNA]</scope>
    <source>
        <strain evidence="2 3">DSM 102200</strain>
    </source>
</reference>
<accession>A0A543CH49</accession>
<feature type="compositionally biased region" description="Basic residues" evidence="1">
    <location>
        <begin position="35"/>
        <end position="47"/>
    </location>
</feature>
<dbReference type="EMBL" id="VFOZ01000001">
    <property type="protein sequence ID" value="TQL96247.1"/>
    <property type="molecule type" value="Genomic_DNA"/>
</dbReference>
<evidence type="ECO:0000313" key="2">
    <source>
        <dbReference type="EMBL" id="TQL96247.1"/>
    </source>
</evidence>
<feature type="region of interest" description="Disordered" evidence="1">
    <location>
        <begin position="1"/>
        <end position="61"/>
    </location>
</feature>
<feature type="compositionally biased region" description="Basic and acidic residues" evidence="1">
    <location>
        <begin position="1"/>
        <end position="20"/>
    </location>
</feature>